<keyword evidence="10" id="KW-1185">Reference proteome</keyword>
<keyword evidence="6" id="KW-0963">Cytoplasm</keyword>
<proteinExistence type="inferred from homology"/>
<evidence type="ECO:0000259" key="8">
    <source>
        <dbReference type="Pfam" id="PF09811"/>
    </source>
</evidence>
<evidence type="ECO:0000256" key="1">
    <source>
        <dbReference type="ARBA" id="ARBA00004123"/>
    </source>
</evidence>
<comment type="caution">
    <text evidence="9">The sequence shown here is derived from an EMBL/GenBank/DDBJ whole genome shotgun (WGS) entry which is preliminary data.</text>
</comment>
<dbReference type="OrthoDB" id="20086at2759"/>
<dbReference type="EMBL" id="JAHMUF010000017">
    <property type="protein sequence ID" value="KAG7192604.1"/>
    <property type="molecule type" value="Genomic_DNA"/>
</dbReference>
<accession>A0A9P7V7B7</accession>
<evidence type="ECO:0000313" key="10">
    <source>
        <dbReference type="Proteomes" id="UP000790833"/>
    </source>
</evidence>
<dbReference type="AlphaFoldDB" id="A0A9P7V7B7"/>
<sequence length="113" mass="12549">MLDDIWGEGEVSETVELKRRQHKKGYVDGVSQGQTASLQQGFDSGYPTGADLGTRVGRILAILKARGDEDSYKQAIKELGISDVLKSTYFDGDLKVKDGHLLIEHWEKIVKIT</sequence>
<dbReference type="GeneID" id="66115078"/>
<dbReference type="InterPro" id="IPR019191">
    <property type="entry name" value="Essential_protein_Yae1_N"/>
</dbReference>
<dbReference type="Pfam" id="PF09811">
    <property type="entry name" value="Yae1_N"/>
    <property type="match status" value="1"/>
</dbReference>
<evidence type="ECO:0000256" key="7">
    <source>
        <dbReference type="ARBA" id="ARBA00023242"/>
    </source>
</evidence>
<evidence type="ECO:0000256" key="4">
    <source>
        <dbReference type="ARBA" id="ARBA00017286"/>
    </source>
</evidence>
<organism evidence="9 10">
    <name type="scientific">Scheffersomyces spartinae</name>
    <dbReference type="NCBI Taxonomy" id="45513"/>
    <lineage>
        <taxon>Eukaryota</taxon>
        <taxon>Fungi</taxon>
        <taxon>Dikarya</taxon>
        <taxon>Ascomycota</taxon>
        <taxon>Saccharomycotina</taxon>
        <taxon>Pichiomycetes</taxon>
        <taxon>Debaryomycetaceae</taxon>
        <taxon>Scheffersomyces</taxon>
    </lineage>
</organism>
<comment type="subcellular location">
    <subcellularLocation>
        <location evidence="2">Cytoplasm</location>
    </subcellularLocation>
    <subcellularLocation>
        <location evidence="1">Nucleus</location>
    </subcellularLocation>
</comment>
<dbReference type="RefSeq" id="XP_043048154.1">
    <property type="nucleotide sequence ID" value="XM_043192490.1"/>
</dbReference>
<evidence type="ECO:0000313" key="9">
    <source>
        <dbReference type="EMBL" id="KAG7192604.1"/>
    </source>
</evidence>
<reference evidence="9" key="1">
    <citation type="submission" date="2021-03" db="EMBL/GenBank/DDBJ databases">
        <authorList>
            <person name="Palmer J.M."/>
        </authorList>
    </citation>
    <scope>NUCLEOTIDE SEQUENCE</scope>
    <source>
        <strain evidence="9">ARV_011</strain>
    </source>
</reference>
<protein>
    <recommendedName>
        <fullName evidence="5">Protein YAE1</fullName>
    </recommendedName>
    <alternativeName>
        <fullName evidence="4">Protein yae1</fullName>
    </alternativeName>
</protein>
<comment type="similarity">
    <text evidence="3">Belongs to the YAE1 family.</text>
</comment>
<gene>
    <name evidence="9" type="primary">YAE1</name>
    <name evidence="9" type="ORF">KQ657_001704</name>
</gene>
<evidence type="ECO:0000256" key="6">
    <source>
        <dbReference type="ARBA" id="ARBA00022490"/>
    </source>
</evidence>
<dbReference type="PANTHER" id="PTHR18829:SF0">
    <property type="entry name" value="PROTEIN YAE1 HOMOLOG"/>
    <property type="match status" value="1"/>
</dbReference>
<dbReference type="GO" id="GO:0005634">
    <property type="term" value="C:nucleus"/>
    <property type="evidence" value="ECO:0007669"/>
    <property type="project" value="UniProtKB-SubCell"/>
</dbReference>
<evidence type="ECO:0000256" key="3">
    <source>
        <dbReference type="ARBA" id="ARBA00007096"/>
    </source>
</evidence>
<evidence type="ECO:0000256" key="2">
    <source>
        <dbReference type="ARBA" id="ARBA00004496"/>
    </source>
</evidence>
<name>A0A9P7V7B7_9ASCO</name>
<keyword evidence="7" id="KW-0539">Nucleus</keyword>
<dbReference type="GO" id="GO:0005737">
    <property type="term" value="C:cytoplasm"/>
    <property type="evidence" value="ECO:0007669"/>
    <property type="project" value="UniProtKB-SubCell"/>
</dbReference>
<dbReference type="Proteomes" id="UP000790833">
    <property type="component" value="Unassembled WGS sequence"/>
</dbReference>
<feature type="domain" description="Essential protein Yae1 N-terminal" evidence="8">
    <location>
        <begin position="25"/>
        <end position="63"/>
    </location>
</feature>
<dbReference type="InterPro" id="IPR038881">
    <property type="entry name" value="Yae1-like"/>
</dbReference>
<evidence type="ECO:0000256" key="5">
    <source>
        <dbReference type="ARBA" id="ARBA00018400"/>
    </source>
</evidence>
<dbReference type="PANTHER" id="PTHR18829">
    <property type="entry name" value="PROTEIN YAE1 HOMOLOG"/>
    <property type="match status" value="1"/>
</dbReference>